<dbReference type="InterPro" id="IPR058245">
    <property type="entry name" value="NreC/VraR/RcsB-like_REC"/>
</dbReference>
<dbReference type="InterPro" id="IPR039420">
    <property type="entry name" value="WalR-like"/>
</dbReference>
<dbReference type="PROSITE" id="PS00622">
    <property type="entry name" value="HTH_LUXR_1"/>
    <property type="match status" value="1"/>
</dbReference>
<dbReference type="PRINTS" id="PR00038">
    <property type="entry name" value="HTHLUXR"/>
</dbReference>
<dbReference type="InterPro" id="IPR000792">
    <property type="entry name" value="Tscrpt_reg_LuxR_C"/>
</dbReference>
<dbReference type="PROSITE" id="PS50110">
    <property type="entry name" value="RESPONSE_REGULATORY"/>
    <property type="match status" value="1"/>
</dbReference>
<dbReference type="SUPFAM" id="SSF52172">
    <property type="entry name" value="CheY-like"/>
    <property type="match status" value="1"/>
</dbReference>
<dbReference type="SMART" id="SM00421">
    <property type="entry name" value="HTH_LUXR"/>
    <property type="match status" value="1"/>
</dbReference>
<reference evidence="9" key="1">
    <citation type="journal article" date="2019" name="Int. J. Syst. Evol. Microbiol.">
        <title>The Global Catalogue of Microorganisms (GCM) 10K type strain sequencing project: providing services to taxonomists for standard genome sequencing and annotation.</title>
        <authorList>
            <consortium name="The Broad Institute Genomics Platform"/>
            <consortium name="The Broad Institute Genome Sequencing Center for Infectious Disease"/>
            <person name="Wu L."/>
            <person name="Ma J."/>
        </authorList>
    </citation>
    <scope>NUCLEOTIDE SEQUENCE [LARGE SCALE GENOMIC DNA]</scope>
    <source>
        <strain evidence="9">JCM 18952</strain>
    </source>
</reference>
<evidence type="ECO:0000256" key="3">
    <source>
        <dbReference type="ARBA" id="ARBA00023125"/>
    </source>
</evidence>
<keyword evidence="2" id="KW-0805">Transcription regulation</keyword>
<dbReference type="Pfam" id="PF00196">
    <property type="entry name" value="GerE"/>
    <property type="match status" value="1"/>
</dbReference>
<feature type="modified residue" description="4-aspartylphosphate" evidence="5">
    <location>
        <position position="63"/>
    </location>
</feature>
<keyword evidence="9" id="KW-1185">Reference proteome</keyword>
<accession>A0ABP9TM19</accession>
<proteinExistence type="predicted"/>
<keyword evidence="4" id="KW-0804">Transcription</keyword>
<name>A0ABP9TM19_9MICC</name>
<evidence type="ECO:0000259" key="7">
    <source>
        <dbReference type="PROSITE" id="PS50110"/>
    </source>
</evidence>
<dbReference type="Pfam" id="PF00072">
    <property type="entry name" value="Response_reg"/>
    <property type="match status" value="1"/>
</dbReference>
<dbReference type="InterPro" id="IPR001789">
    <property type="entry name" value="Sig_transdc_resp-reg_receiver"/>
</dbReference>
<dbReference type="CDD" id="cd06170">
    <property type="entry name" value="LuxR_C_like"/>
    <property type="match status" value="1"/>
</dbReference>
<protein>
    <submittedName>
        <fullName evidence="8">Response regulator transcription factor</fullName>
    </submittedName>
</protein>
<feature type="domain" description="HTH luxR-type" evidence="6">
    <location>
        <begin position="158"/>
        <end position="223"/>
    </location>
</feature>
<dbReference type="PROSITE" id="PS50043">
    <property type="entry name" value="HTH_LUXR_2"/>
    <property type="match status" value="1"/>
</dbReference>
<dbReference type="InterPro" id="IPR016032">
    <property type="entry name" value="Sig_transdc_resp-reg_C-effctor"/>
</dbReference>
<keyword evidence="1 5" id="KW-0597">Phosphoprotein</keyword>
<evidence type="ECO:0000256" key="2">
    <source>
        <dbReference type="ARBA" id="ARBA00023015"/>
    </source>
</evidence>
<evidence type="ECO:0000256" key="4">
    <source>
        <dbReference type="ARBA" id="ARBA00023163"/>
    </source>
</evidence>
<evidence type="ECO:0000259" key="6">
    <source>
        <dbReference type="PROSITE" id="PS50043"/>
    </source>
</evidence>
<dbReference type="Gene3D" id="3.40.50.2300">
    <property type="match status" value="1"/>
</dbReference>
<dbReference type="CDD" id="cd17535">
    <property type="entry name" value="REC_NarL-like"/>
    <property type="match status" value="1"/>
</dbReference>
<dbReference type="InterPro" id="IPR011006">
    <property type="entry name" value="CheY-like_superfamily"/>
</dbReference>
<comment type="caution">
    <text evidence="8">The sequence shown here is derived from an EMBL/GenBank/DDBJ whole genome shotgun (WGS) entry which is preliminary data.</text>
</comment>
<dbReference type="SMART" id="SM00448">
    <property type="entry name" value="REC"/>
    <property type="match status" value="1"/>
</dbReference>
<evidence type="ECO:0000256" key="1">
    <source>
        <dbReference type="ARBA" id="ARBA00022553"/>
    </source>
</evidence>
<feature type="domain" description="Response regulatory" evidence="7">
    <location>
        <begin position="12"/>
        <end position="128"/>
    </location>
</feature>
<evidence type="ECO:0000313" key="9">
    <source>
        <dbReference type="Proteomes" id="UP001501257"/>
    </source>
</evidence>
<dbReference type="EMBL" id="BAABLK010000009">
    <property type="protein sequence ID" value="GAA5226045.1"/>
    <property type="molecule type" value="Genomic_DNA"/>
</dbReference>
<dbReference type="Proteomes" id="UP001501257">
    <property type="component" value="Unassembled WGS sequence"/>
</dbReference>
<dbReference type="PANTHER" id="PTHR43214">
    <property type="entry name" value="TWO-COMPONENT RESPONSE REGULATOR"/>
    <property type="match status" value="1"/>
</dbReference>
<organism evidence="8 9">
    <name type="scientific">Paeniglutamicibacter antarcticus</name>
    <dbReference type="NCBI Taxonomy" id="494023"/>
    <lineage>
        <taxon>Bacteria</taxon>
        <taxon>Bacillati</taxon>
        <taxon>Actinomycetota</taxon>
        <taxon>Actinomycetes</taxon>
        <taxon>Micrococcales</taxon>
        <taxon>Micrococcaceae</taxon>
        <taxon>Paeniglutamicibacter</taxon>
    </lineage>
</organism>
<dbReference type="PANTHER" id="PTHR43214:SF24">
    <property type="entry name" value="TRANSCRIPTIONAL REGULATORY PROTEIN NARL-RELATED"/>
    <property type="match status" value="1"/>
</dbReference>
<dbReference type="SUPFAM" id="SSF46894">
    <property type="entry name" value="C-terminal effector domain of the bipartite response regulators"/>
    <property type="match status" value="1"/>
</dbReference>
<keyword evidence="3" id="KW-0238">DNA-binding</keyword>
<evidence type="ECO:0000313" key="8">
    <source>
        <dbReference type="EMBL" id="GAA5226045.1"/>
    </source>
</evidence>
<sequence>MVAVGTMSEQLRIVLVDDENLVRAGLRMILESDPRIVVVGECADGRAAVSMAASLAPDVLLMDIRMPVMDGLEASEEILRHAPEQKILILTTFNTDEMVLRALKAGASGFLLKDTPPAELMEAINQVAAGKTMLSEAVTRQLIAAAGPGQGIPRSSAARQRLGVLTDRERQIAVAMARGYSNQEIAARLFISLATVKTHIGRVLEKLGMENRVQVALCVFESESG</sequence>
<evidence type="ECO:0000256" key="5">
    <source>
        <dbReference type="PROSITE-ProRule" id="PRU00169"/>
    </source>
</evidence>
<gene>
    <name evidence="8" type="ORF">GCM10025778_05750</name>
</gene>